<protein>
    <submittedName>
        <fullName evidence="1">Uncharacterized protein</fullName>
    </submittedName>
</protein>
<dbReference type="EMBL" id="WBOF01000001">
    <property type="protein sequence ID" value="MQS15346.1"/>
    <property type="molecule type" value="Genomic_DNA"/>
</dbReference>
<gene>
    <name evidence="1" type="ORF">F7Q99_24525</name>
</gene>
<name>A0A6N7KUQ1_9ACTN</name>
<evidence type="ECO:0000313" key="2">
    <source>
        <dbReference type="Proteomes" id="UP000450000"/>
    </source>
</evidence>
<dbReference type="Proteomes" id="UP000450000">
    <property type="component" value="Unassembled WGS sequence"/>
</dbReference>
<keyword evidence="2" id="KW-1185">Reference proteome</keyword>
<evidence type="ECO:0000313" key="1">
    <source>
        <dbReference type="EMBL" id="MQS15346.1"/>
    </source>
</evidence>
<dbReference type="AlphaFoldDB" id="A0A6N7KUQ1"/>
<proteinExistence type="predicted"/>
<sequence>MMTETLVHGRTAAGTLRIRRPDGLLDSVDCAGEPVLGPDGTVTVLRMLLRPAARAGATENR</sequence>
<accession>A0A6N7KUQ1</accession>
<reference evidence="1 2" key="1">
    <citation type="submission" date="2019-09" db="EMBL/GenBank/DDBJ databases">
        <title>Genome Sequences of Streptomyces kaniharaensis ATCC 21070.</title>
        <authorList>
            <person name="Zhu W."/>
            <person name="De Crecy-Lagard V."/>
            <person name="Richards N.G."/>
        </authorList>
    </citation>
    <scope>NUCLEOTIDE SEQUENCE [LARGE SCALE GENOMIC DNA]</scope>
    <source>
        <strain evidence="1 2">SF-557</strain>
    </source>
</reference>
<organism evidence="1 2">
    <name type="scientific">Streptomyces kaniharaensis</name>
    <dbReference type="NCBI Taxonomy" id="212423"/>
    <lineage>
        <taxon>Bacteria</taxon>
        <taxon>Bacillati</taxon>
        <taxon>Actinomycetota</taxon>
        <taxon>Actinomycetes</taxon>
        <taxon>Kitasatosporales</taxon>
        <taxon>Streptomycetaceae</taxon>
        <taxon>Streptomyces</taxon>
    </lineage>
</organism>
<comment type="caution">
    <text evidence="1">The sequence shown here is derived from an EMBL/GenBank/DDBJ whole genome shotgun (WGS) entry which is preliminary data.</text>
</comment>